<evidence type="ECO:0000259" key="8">
    <source>
        <dbReference type="Pfam" id="PF20684"/>
    </source>
</evidence>
<feature type="domain" description="Rhodopsin" evidence="8">
    <location>
        <begin position="29"/>
        <end position="275"/>
    </location>
</feature>
<feature type="transmembrane region" description="Helical" evidence="7">
    <location>
        <begin position="91"/>
        <end position="112"/>
    </location>
</feature>
<sequence length="370" mass="41252">MESQNISQSADTKALIACLCVAIVFVAMRTGARWFKNRKIPLHMEDIFIYGALVSFAIMCALYLATIQTFFNATAIMVGLMKPYDGLEHDVVVMLQEFFVVQFFFWLTLWAVKWSLLFMFKRLTDGLPLYNRIWWAVLVFSILTFIGCCISNFTSCSSMHAWFTAGECTTPRDARAKDISLWFSLGADLATDLLIMVVPIRVLWNLRISLVEKISIGVVFVVGLITMVTAIIRSVSLKSSSSSGQVSTTWLMLWAAIEGAVAIIVGCLPSFAVFIRGRVTASRAQDGGSSNMNPSGYHSQTKSPERAGSVRSQEGNPLWRLRDTGSDKSLVEGGIVVTRTWNQKWHSTGGQKTQARRERETEHELETISA</sequence>
<comment type="subcellular location">
    <subcellularLocation>
        <location evidence="1">Membrane</location>
        <topology evidence="1">Multi-pass membrane protein</topology>
    </subcellularLocation>
</comment>
<keyword evidence="4 7" id="KW-0472">Membrane</keyword>
<keyword evidence="2 7" id="KW-0812">Transmembrane</keyword>
<keyword evidence="10" id="KW-1185">Reference proteome</keyword>
<proteinExistence type="inferred from homology"/>
<evidence type="ECO:0000256" key="6">
    <source>
        <dbReference type="SAM" id="MobiDB-lite"/>
    </source>
</evidence>
<dbReference type="GO" id="GO:0016020">
    <property type="term" value="C:membrane"/>
    <property type="evidence" value="ECO:0007669"/>
    <property type="project" value="UniProtKB-SubCell"/>
</dbReference>
<dbReference type="PANTHER" id="PTHR33048">
    <property type="entry name" value="PTH11-LIKE INTEGRAL MEMBRANE PROTEIN (AFU_ORTHOLOGUE AFUA_5G11245)"/>
    <property type="match status" value="1"/>
</dbReference>
<feature type="region of interest" description="Disordered" evidence="6">
    <location>
        <begin position="342"/>
        <end position="370"/>
    </location>
</feature>
<feature type="transmembrane region" description="Helical" evidence="7">
    <location>
        <begin position="252"/>
        <end position="275"/>
    </location>
</feature>
<name>A0A0L0MXE4_TOLOC</name>
<feature type="transmembrane region" description="Helical" evidence="7">
    <location>
        <begin position="179"/>
        <end position="202"/>
    </location>
</feature>
<feature type="transmembrane region" description="Helical" evidence="7">
    <location>
        <begin position="47"/>
        <end position="71"/>
    </location>
</feature>
<dbReference type="PANTHER" id="PTHR33048:SF146">
    <property type="entry name" value="INTEGRAL MEMBRANE PROTEIN"/>
    <property type="match status" value="1"/>
</dbReference>
<evidence type="ECO:0000313" key="10">
    <source>
        <dbReference type="Proteomes" id="UP000036947"/>
    </source>
</evidence>
<keyword evidence="3 7" id="KW-1133">Transmembrane helix</keyword>
<feature type="compositionally biased region" description="Polar residues" evidence="6">
    <location>
        <begin position="342"/>
        <end position="353"/>
    </location>
</feature>
<dbReference type="Pfam" id="PF20684">
    <property type="entry name" value="Fung_rhodopsin"/>
    <property type="match status" value="1"/>
</dbReference>
<protein>
    <recommendedName>
        <fullName evidence="8">Rhodopsin domain-containing protein</fullName>
    </recommendedName>
</protein>
<evidence type="ECO:0000256" key="4">
    <source>
        <dbReference type="ARBA" id="ARBA00023136"/>
    </source>
</evidence>
<organism evidence="9 10">
    <name type="scientific">Tolypocladium ophioglossoides (strain CBS 100239)</name>
    <name type="common">Snaketongue truffleclub</name>
    <name type="synonym">Elaphocordyceps ophioglossoides</name>
    <dbReference type="NCBI Taxonomy" id="1163406"/>
    <lineage>
        <taxon>Eukaryota</taxon>
        <taxon>Fungi</taxon>
        <taxon>Dikarya</taxon>
        <taxon>Ascomycota</taxon>
        <taxon>Pezizomycotina</taxon>
        <taxon>Sordariomycetes</taxon>
        <taxon>Hypocreomycetidae</taxon>
        <taxon>Hypocreales</taxon>
        <taxon>Ophiocordycipitaceae</taxon>
        <taxon>Tolypocladium</taxon>
    </lineage>
</organism>
<feature type="transmembrane region" description="Helical" evidence="7">
    <location>
        <begin position="14"/>
        <end position="35"/>
    </location>
</feature>
<gene>
    <name evidence="9" type="ORF">TOPH_08858</name>
</gene>
<evidence type="ECO:0000256" key="5">
    <source>
        <dbReference type="ARBA" id="ARBA00038359"/>
    </source>
</evidence>
<comment type="similarity">
    <text evidence="5">Belongs to the SAT4 family.</text>
</comment>
<evidence type="ECO:0000256" key="2">
    <source>
        <dbReference type="ARBA" id="ARBA00022692"/>
    </source>
</evidence>
<evidence type="ECO:0000313" key="9">
    <source>
        <dbReference type="EMBL" id="KND86517.1"/>
    </source>
</evidence>
<dbReference type="EMBL" id="LFRF01000055">
    <property type="protein sequence ID" value="KND86517.1"/>
    <property type="molecule type" value="Genomic_DNA"/>
</dbReference>
<feature type="compositionally biased region" description="Basic and acidic residues" evidence="6">
    <location>
        <begin position="355"/>
        <end position="370"/>
    </location>
</feature>
<feature type="compositionally biased region" description="Polar residues" evidence="6">
    <location>
        <begin position="287"/>
        <end position="302"/>
    </location>
</feature>
<reference evidence="9 10" key="1">
    <citation type="journal article" date="2015" name="BMC Genomics">
        <title>The genome of the truffle-parasite Tolypocladium ophioglossoides and the evolution of antifungal peptaibiotics.</title>
        <authorList>
            <person name="Quandt C.A."/>
            <person name="Bushley K.E."/>
            <person name="Spatafora J.W."/>
        </authorList>
    </citation>
    <scope>NUCLEOTIDE SEQUENCE [LARGE SCALE GENOMIC DNA]</scope>
    <source>
        <strain evidence="9 10">CBS 100239</strain>
    </source>
</reference>
<accession>A0A0L0MXE4</accession>
<dbReference type="InterPro" id="IPR049326">
    <property type="entry name" value="Rhodopsin_dom_fungi"/>
</dbReference>
<dbReference type="OrthoDB" id="444631at2759"/>
<evidence type="ECO:0000256" key="7">
    <source>
        <dbReference type="SAM" id="Phobius"/>
    </source>
</evidence>
<evidence type="ECO:0000256" key="1">
    <source>
        <dbReference type="ARBA" id="ARBA00004141"/>
    </source>
</evidence>
<dbReference type="AlphaFoldDB" id="A0A0L0MXE4"/>
<evidence type="ECO:0000256" key="3">
    <source>
        <dbReference type="ARBA" id="ARBA00022989"/>
    </source>
</evidence>
<dbReference type="STRING" id="1163406.A0A0L0MXE4"/>
<dbReference type="InterPro" id="IPR052337">
    <property type="entry name" value="SAT4-like"/>
</dbReference>
<feature type="transmembrane region" description="Helical" evidence="7">
    <location>
        <begin position="214"/>
        <end position="232"/>
    </location>
</feature>
<comment type="caution">
    <text evidence="9">The sequence shown here is derived from an EMBL/GenBank/DDBJ whole genome shotgun (WGS) entry which is preliminary data.</text>
</comment>
<dbReference type="Proteomes" id="UP000036947">
    <property type="component" value="Unassembled WGS sequence"/>
</dbReference>
<feature type="transmembrane region" description="Helical" evidence="7">
    <location>
        <begin position="133"/>
        <end position="153"/>
    </location>
</feature>
<feature type="region of interest" description="Disordered" evidence="6">
    <location>
        <begin position="283"/>
        <end position="325"/>
    </location>
</feature>